<evidence type="ECO:0000313" key="2">
    <source>
        <dbReference type="EMBL" id="ATF92198.1"/>
    </source>
</evidence>
<evidence type="ECO:0000313" key="3">
    <source>
        <dbReference type="Proteomes" id="UP000217979"/>
    </source>
</evidence>
<dbReference type="Proteomes" id="UP000217979">
    <property type="component" value="Chromosome"/>
</dbReference>
<organism evidence="2 3">
    <name type="scientific">Cedecea neteri</name>
    <dbReference type="NCBI Taxonomy" id="158822"/>
    <lineage>
        <taxon>Bacteria</taxon>
        <taxon>Pseudomonadati</taxon>
        <taxon>Pseudomonadota</taxon>
        <taxon>Gammaproteobacteria</taxon>
        <taxon>Enterobacterales</taxon>
        <taxon>Enterobacteriaceae</taxon>
        <taxon>Cedecea</taxon>
    </lineage>
</organism>
<reference evidence="2 3" key="1">
    <citation type="submission" date="2017-09" db="EMBL/GenBank/DDBJ databases">
        <title>FDA dAtabase for Regulatory Grade micrObial Sequences (FDA-ARGOS): Supporting development and validation of Infectious Disease Dx tests.</title>
        <authorList>
            <person name="Minogue T."/>
            <person name="Wolcott M."/>
            <person name="Wasieloski L."/>
            <person name="Aguilar W."/>
            <person name="Moore D."/>
            <person name="Tallon L."/>
            <person name="Sadzewicz L."/>
            <person name="Ott S."/>
            <person name="Zhao X."/>
            <person name="Nagaraj S."/>
            <person name="Vavikolanu K."/>
            <person name="Aluvathingal J."/>
            <person name="Nadendla S."/>
            <person name="Sichtig H."/>
        </authorList>
    </citation>
    <scope>NUCLEOTIDE SEQUENCE [LARGE SCALE GENOMIC DNA]</scope>
    <source>
        <strain evidence="2 3">FDAARGOS_392</strain>
    </source>
</reference>
<dbReference type="SUPFAM" id="SSF53335">
    <property type="entry name" value="S-adenosyl-L-methionine-dependent methyltransferases"/>
    <property type="match status" value="1"/>
</dbReference>
<dbReference type="PANTHER" id="PTHR43861:SF1">
    <property type="entry name" value="TRANS-ACONITATE 2-METHYLTRANSFERASE"/>
    <property type="match status" value="1"/>
</dbReference>
<dbReference type="InterPro" id="IPR029063">
    <property type="entry name" value="SAM-dependent_MTases_sf"/>
</dbReference>
<keyword evidence="2" id="KW-0489">Methyltransferase</keyword>
<dbReference type="Gene3D" id="3.40.50.150">
    <property type="entry name" value="Vaccinia Virus protein VP39"/>
    <property type="match status" value="1"/>
</dbReference>
<dbReference type="GO" id="GO:0032259">
    <property type="term" value="P:methylation"/>
    <property type="evidence" value="ECO:0007669"/>
    <property type="project" value="UniProtKB-KW"/>
</dbReference>
<sequence>MTNTTWNTLVTLWDQQQSAYIASREARFDALMDTLALQFKGEFSLLELGCGPGSLTKRLLERFPAAHVTAVDVDPVMLAIARETLAGYDDRVRILSADLATPAWQDKIIGPRPDAIVSSTALHWLMPDRQHILHGEILKLLADNGIFLNADHQRFNPADGNKKAVSERHDARTQQLAWDKGVVDWDRWFTLAKEIPEIADLIPAREAVFAGRPVPPSTTLAFQLASLSQAGFSETGTLWQLMDDYLIAGWK</sequence>
<protein>
    <submittedName>
        <fullName evidence="2">Class I SAM-dependent methyltransferase</fullName>
    </submittedName>
</protein>
<evidence type="ECO:0000259" key="1">
    <source>
        <dbReference type="Pfam" id="PF08242"/>
    </source>
</evidence>
<dbReference type="GO" id="GO:0008168">
    <property type="term" value="F:methyltransferase activity"/>
    <property type="evidence" value="ECO:0007669"/>
    <property type="project" value="UniProtKB-KW"/>
</dbReference>
<gene>
    <name evidence="2" type="primary">mraW</name>
    <name evidence="2" type="ORF">CO704_08910</name>
</gene>
<dbReference type="InterPro" id="IPR013217">
    <property type="entry name" value="Methyltransf_12"/>
</dbReference>
<dbReference type="Pfam" id="PF08242">
    <property type="entry name" value="Methyltransf_12"/>
    <property type="match status" value="1"/>
</dbReference>
<dbReference type="CDD" id="cd02440">
    <property type="entry name" value="AdoMet_MTases"/>
    <property type="match status" value="1"/>
</dbReference>
<dbReference type="EMBL" id="CP023525">
    <property type="protein sequence ID" value="ATF92198.1"/>
    <property type="molecule type" value="Genomic_DNA"/>
</dbReference>
<dbReference type="PANTHER" id="PTHR43861">
    <property type="entry name" value="TRANS-ACONITATE 2-METHYLTRANSFERASE-RELATED"/>
    <property type="match status" value="1"/>
</dbReference>
<name>A0A291DX86_9ENTR</name>
<keyword evidence="2" id="KW-0808">Transferase</keyword>
<dbReference type="AlphaFoldDB" id="A0A291DX86"/>
<proteinExistence type="predicted"/>
<feature type="domain" description="Methyltransferase type 12" evidence="1">
    <location>
        <begin position="46"/>
        <end position="147"/>
    </location>
</feature>
<accession>A0A291DX86</accession>
<dbReference type="RefSeq" id="WP_061272201.1">
    <property type="nucleotide sequence ID" value="NZ_CP023525.1"/>
</dbReference>